<comment type="caution">
    <text evidence="1">The sequence shown here is derived from an EMBL/GenBank/DDBJ whole genome shotgun (WGS) entry which is preliminary data.</text>
</comment>
<sequence>MASNVTEGDGYAIRLQLAYFATDGDAIPACPKFRSNTIFFEFQMQNTTFHFVRELDRSKRSIFFGKNLSSTQPNSLMFEGLRERFFKPQPKVYISLGYEKTGKRSYVIKKRLVEIPIYTKNKKTEMARLSIRCTRLGFFYQPCDIPTPWGANSLDKHEGIAEVRDSKTSNLTYIPLRRDHFTRNRLLDFVTWISNFFSHFLIF</sequence>
<protein>
    <submittedName>
        <fullName evidence="1">Uncharacterized protein</fullName>
    </submittedName>
</protein>
<evidence type="ECO:0000313" key="1">
    <source>
        <dbReference type="EMBL" id="CAL5129957.1"/>
    </source>
</evidence>
<name>A0AAV2SXR8_CALDB</name>
<reference evidence="1" key="1">
    <citation type="submission" date="2024-06" db="EMBL/GenBank/DDBJ databases">
        <authorList>
            <person name="Liu X."/>
            <person name="Lenzi L."/>
            <person name="Haldenby T S."/>
            <person name="Uol C."/>
        </authorList>
    </citation>
    <scope>NUCLEOTIDE SEQUENCE</scope>
</reference>
<organism evidence="1 2">
    <name type="scientific">Calicophoron daubneyi</name>
    <name type="common">Rumen fluke</name>
    <name type="synonym">Paramphistomum daubneyi</name>
    <dbReference type="NCBI Taxonomy" id="300641"/>
    <lineage>
        <taxon>Eukaryota</taxon>
        <taxon>Metazoa</taxon>
        <taxon>Spiralia</taxon>
        <taxon>Lophotrochozoa</taxon>
        <taxon>Platyhelminthes</taxon>
        <taxon>Trematoda</taxon>
        <taxon>Digenea</taxon>
        <taxon>Plagiorchiida</taxon>
        <taxon>Pronocephalata</taxon>
        <taxon>Paramphistomoidea</taxon>
        <taxon>Paramphistomidae</taxon>
        <taxon>Calicophoron</taxon>
    </lineage>
</organism>
<accession>A0AAV2SXR8</accession>
<evidence type="ECO:0000313" key="2">
    <source>
        <dbReference type="Proteomes" id="UP001497525"/>
    </source>
</evidence>
<dbReference type="EMBL" id="CAXLJL010000057">
    <property type="protein sequence ID" value="CAL5129957.1"/>
    <property type="molecule type" value="Genomic_DNA"/>
</dbReference>
<gene>
    <name evidence="1" type="ORF">CDAUBV1_LOCUS1409</name>
</gene>
<dbReference type="AlphaFoldDB" id="A0AAV2SXR8"/>
<dbReference type="Proteomes" id="UP001497525">
    <property type="component" value="Unassembled WGS sequence"/>
</dbReference>
<proteinExistence type="predicted"/>